<dbReference type="InterPro" id="IPR005625">
    <property type="entry name" value="PepSY-ass_TM"/>
</dbReference>
<dbReference type="EMBL" id="CP032487">
    <property type="protein sequence ID" value="QAX80407.1"/>
    <property type="molecule type" value="Genomic_DNA"/>
</dbReference>
<accession>A0ABX5R4J3</accession>
<organism evidence="2 3">
    <name type="scientific">Yersinia hibernica</name>
    <dbReference type="NCBI Taxonomy" id="2339259"/>
    <lineage>
        <taxon>Bacteria</taxon>
        <taxon>Pseudomonadati</taxon>
        <taxon>Pseudomonadota</taxon>
        <taxon>Gammaproteobacteria</taxon>
        <taxon>Enterobacterales</taxon>
        <taxon>Yersiniaceae</taxon>
        <taxon>Yersinia</taxon>
    </lineage>
</organism>
<evidence type="ECO:0000256" key="1">
    <source>
        <dbReference type="SAM" id="Phobius"/>
    </source>
</evidence>
<feature type="transmembrane region" description="Helical" evidence="1">
    <location>
        <begin position="199"/>
        <end position="219"/>
    </location>
</feature>
<evidence type="ECO:0000313" key="2">
    <source>
        <dbReference type="EMBL" id="QAX80407.1"/>
    </source>
</evidence>
<reference evidence="3" key="1">
    <citation type="submission" date="2018-09" db="EMBL/GenBank/DDBJ databases">
        <title>Yersinia hibernicus sp. nov.</title>
        <authorList>
            <person name="Nguyen S.V."/>
            <person name="Mundanda D.M."/>
            <person name="Anes J."/>
            <person name="Fanning S."/>
        </authorList>
    </citation>
    <scope>NUCLEOTIDE SEQUENCE [LARGE SCALE GENOMIC DNA]</scope>
    <source>
        <strain evidence="3">CFS1934</strain>
    </source>
</reference>
<evidence type="ECO:0000313" key="3">
    <source>
        <dbReference type="Proteomes" id="UP000288804"/>
    </source>
</evidence>
<keyword evidence="1" id="KW-0472">Membrane</keyword>
<feature type="transmembrane region" description="Helical" evidence="1">
    <location>
        <begin position="423"/>
        <end position="449"/>
    </location>
</feature>
<sequence>MTVISTSSRAAWLALVSRLHFYIGLFIAPFIFFAALSGTLYVIAPNIEKILYAEQLYPKYEGVAHSLMQQITATQSAAGENAQIIAVRPAPTDGESTRVMFSAAGLNTGESRAIFIDPVTLTILGDMAVYGSSGSLPFRTWLDKLHSGALFGSLGRNYSELAASWMWVAALGGIIMWAAQRRQKRNLIKAKQNNRRRHILLGLTLLPLLLFISVTGLTWSKWAGDNISVLRTTLAWKTPSLNTALTPPLLSATLTAKVLGADEPHAHHCDSHAPGMAMPANQLWRYDSVLAQARLAGIDAAKVEIRPGSTANHAWTVAEIDRSWPTQVDARAFNIKTMQVVDQLNFDQFPLVAKLIRWGIDAHMGILFGVINQLVLVFFGIGLCSTIIIGYCMWWRRRPKHQRFPMQGSLMSSLGRLSLKGKILCLFPTLVLAVSLPLMGASLAIFLILDGLCWLKARQTKIPI</sequence>
<keyword evidence="1" id="KW-0812">Transmembrane</keyword>
<feature type="transmembrane region" description="Helical" evidence="1">
    <location>
        <begin position="374"/>
        <end position="394"/>
    </location>
</feature>
<protein>
    <submittedName>
        <fullName evidence="2">PepSY domain-containing protein</fullName>
    </submittedName>
</protein>
<keyword evidence="3" id="KW-1185">Reference proteome</keyword>
<proteinExistence type="predicted"/>
<gene>
    <name evidence="2" type="ORF">D5F51_18870</name>
</gene>
<dbReference type="Proteomes" id="UP000288804">
    <property type="component" value="Chromosome"/>
</dbReference>
<dbReference type="RefSeq" id="WP_129198436.1">
    <property type="nucleotide sequence ID" value="NZ_CABHXI010000094.1"/>
</dbReference>
<dbReference type="Pfam" id="PF03929">
    <property type="entry name" value="PepSY_TM"/>
    <property type="match status" value="1"/>
</dbReference>
<dbReference type="PANTHER" id="PTHR34219:SF1">
    <property type="entry name" value="PEPSY DOMAIN-CONTAINING PROTEIN"/>
    <property type="match status" value="1"/>
</dbReference>
<feature type="transmembrane region" description="Helical" evidence="1">
    <location>
        <begin position="161"/>
        <end position="179"/>
    </location>
</feature>
<feature type="transmembrane region" description="Helical" evidence="1">
    <location>
        <begin position="21"/>
        <end position="44"/>
    </location>
</feature>
<keyword evidence="1" id="KW-1133">Transmembrane helix</keyword>
<name>A0ABX5R4J3_9GAMM</name>
<dbReference type="PANTHER" id="PTHR34219">
    <property type="entry name" value="IRON-REGULATED INNER MEMBRANE PROTEIN-RELATED"/>
    <property type="match status" value="1"/>
</dbReference>